<evidence type="ECO:0000313" key="2">
    <source>
        <dbReference type="Proteomes" id="UP001432027"/>
    </source>
</evidence>
<proteinExistence type="predicted"/>
<dbReference type="AlphaFoldDB" id="A0AAV5U8Z1"/>
<accession>A0AAV5U8Z1</accession>
<gene>
    <name evidence="1" type="ORF">PENTCL1PPCAC_25508</name>
</gene>
<keyword evidence="2" id="KW-1185">Reference proteome</keyword>
<evidence type="ECO:0000313" key="1">
    <source>
        <dbReference type="EMBL" id="GMT03334.1"/>
    </source>
</evidence>
<name>A0AAV5U8Z1_9BILA</name>
<organism evidence="1 2">
    <name type="scientific">Pristionchus entomophagus</name>
    <dbReference type="NCBI Taxonomy" id="358040"/>
    <lineage>
        <taxon>Eukaryota</taxon>
        <taxon>Metazoa</taxon>
        <taxon>Ecdysozoa</taxon>
        <taxon>Nematoda</taxon>
        <taxon>Chromadorea</taxon>
        <taxon>Rhabditida</taxon>
        <taxon>Rhabditina</taxon>
        <taxon>Diplogasteromorpha</taxon>
        <taxon>Diplogasteroidea</taxon>
        <taxon>Neodiplogasteridae</taxon>
        <taxon>Pristionchus</taxon>
    </lineage>
</organism>
<sequence length="166" mass="19256">DSIRRFANKSFDALSTHLVPQKALIVLGLRNSVHRFVEADRRLIPIENVPHDVRHAPLFRHLRDRSPEQLTVLLLPVFRSNDQLIHRHGLSLPAVVREVVQYHAGRLHRLIIDHDESSEAVILKVLCELLPVDQHFRFQLFKSRQLHEHLEQIGYICPGGNAKRHV</sequence>
<protein>
    <submittedName>
        <fullName evidence="1">Uncharacterized protein</fullName>
    </submittedName>
</protein>
<feature type="non-terminal residue" evidence="1">
    <location>
        <position position="1"/>
    </location>
</feature>
<dbReference type="EMBL" id="BTSX01000006">
    <property type="protein sequence ID" value="GMT03334.1"/>
    <property type="molecule type" value="Genomic_DNA"/>
</dbReference>
<dbReference type="Proteomes" id="UP001432027">
    <property type="component" value="Unassembled WGS sequence"/>
</dbReference>
<reference evidence="1" key="1">
    <citation type="submission" date="2023-10" db="EMBL/GenBank/DDBJ databases">
        <title>Genome assembly of Pristionchus species.</title>
        <authorList>
            <person name="Yoshida K."/>
            <person name="Sommer R.J."/>
        </authorList>
    </citation>
    <scope>NUCLEOTIDE SEQUENCE</scope>
    <source>
        <strain evidence="1">RS0144</strain>
    </source>
</reference>
<comment type="caution">
    <text evidence="1">The sequence shown here is derived from an EMBL/GenBank/DDBJ whole genome shotgun (WGS) entry which is preliminary data.</text>
</comment>
<feature type="non-terminal residue" evidence="1">
    <location>
        <position position="166"/>
    </location>
</feature>